<gene>
    <name evidence="1" type="ORF">RHMOL_Rhmol07G0087700</name>
</gene>
<reference evidence="1" key="1">
    <citation type="submission" date="2022-02" db="EMBL/GenBank/DDBJ databases">
        <title>Plant Genome Project.</title>
        <authorList>
            <person name="Zhang R.-G."/>
        </authorList>
    </citation>
    <scope>NUCLEOTIDE SEQUENCE</scope>
    <source>
        <strain evidence="1">AT1</strain>
    </source>
</reference>
<evidence type="ECO:0000313" key="1">
    <source>
        <dbReference type="EMBL" id="KAI8546071.1"/>
    </source>
</evidence>
<organism evidence="1 2">
    <name type="scientific">Rhododendron molle</name>
    <name type="common">Chinese azalea</name>
    <name type="synonym">Azalea mollis</name>
    <dbReference type="NCBI Taxonomy" id="49168"/>
    <lineage>
        <taxon>Eukaryota</taxon>
        <taxon>Viridiplantae</taxon>
        <taxon>Streptophyta</taxon>
        <taxon>Embryophyta</taxon>
        <taxon>Tracheophyta</taxon>
        <taxon>Spermatophyta</taxon>
        <taxon>Magnoliopsida</taxon>
        <taxon>eudicotyledons</taxon>
        <taxon>Gunneridae</taxon>
        <taxon>Pentapetalae</taxon>
        <taxon>asterids</taxon>
        <taxon>Ericales</taxon>
        <taxon>Ericaceae</taxon>
        <taxon>Ericoideae</taxon>
        <taxon>Rhodoreae</taxon>
        <taxon>Rhododendron</taxon>
    </lineage>
</organism>
<dbReference type="EMBL" id="CM046394">
    <property type="protein sequence ID" value="KAI8546071.1"/>
    <property type="molecule type" value="Genomic_DNA"/>
</dbReference>
<dbReference type="Proteomes" id="UP001062846">
    <property type="component" value="Chromosome 7"/>
</dbReference>
<keyword evidence="2" id="KW-1185">Reference proteome</keyword>
<name>A0ACC0MYH4_RHOML</name>
<protein>
    <submittedName>
        <fullName evidence="1">Uncharacterized protein</fullName>
    </submittedName>
</protein>
<comment type="caution">
    <text evidence="1">The sequence shown here is derived from an EMBL/GenBank/DDBJ whole genome shotgun (WGS) entry which is preliminary data.</text>
</comment>
<accession>A0ACC0MYH4</accession>
<sequence>MFCWSSHVTSVSEPPPFSHSNHENRNAESQKTEETEAVLGDKIEFLLTCCMFDWSEKVRQEKNQLQGSLYLHHRATAAAPNFSNRQSPPPPAAIVVDQPQLGTTAAGPIFFLLLPHLATPLDFEGRRRRPLYTPGNSSPPLLNCVDIFFSFATSNIQ</sequence>
<evidence type="ECO:0000313" key="2">
    <source>
        <dbReference type="Proteomes" id="UP001062846"/>
    </source>
</evidence>
<proteinExistence type="predicted"/>